<dbReference type="InterPro" id="IPR029034">
    <property type="entry name" value="Cystine-knot_cytokine"/>
</dbReference>
<accession>S4P334</accession>
<evidence type="ECO:0000256" key="1">
    <source>
        <dbReference type="SAM" id="MobiDB-lite"/>
    </source>
</evidence>
<protein>
    <submittedName>
        <fullName evidence="2">Uncharacterized protein</fullName>
    </submittedName>
</protein>
<dbReference type="EMBL" id="GAIX01006639">
    <property type="protein sequence ID" value="JAA85921.1"/>
    <property type="molecule type" value="Transcribed_RNA"/>
</dbReference>
<dbReference type="AlphaFoldDB" id="S4P334"/>
<reference evidence="2" key="1">
    <citation type="journal article" date="2013" name="BMC Genomics">
        <title>Unscrambling butterfly oogenesis.</title>
        <authorList>
            <person name="Carter J.M."/>
            <person name="Baker S.C."/>
            <person name="Pink R."/>
            <person name="Carter D.R."/>
            <person name="Collins A."/>
            <person name="Tomlin J."/>
            <person name="Gibbs M."/>
            <person name="Breuker C.J."/>
        </authorList>
    </citation>
    <scope>NUCLEOTIDE SEQUENCE</scope>
    <source>
        <tissue evidence="2">Ovary</tissue>
    </source>
</reference>
<sequence>MFKDYKSLPQPTLIEELQPDDNRQGHPNEENDCQSIVTYEPLYTVRHKRNEPWRTVVQAPGQDYVQRVRLERCSEPDGAC</sequence>
<organism evidence="2">
    <name type="scientific">Pararge aegeria</name>
    <name type="common">speckled wood butterfly</name>
    <dbReference type="NCBI Taxonomy" id="116150"/>
    <lineage>
        <taxon>Eukaryota</taxon>
        <taxon>Metazoa</taxon>
        <taxon>Ecdysozoa</taxon>
        <taxon>Arthropoda</taxon>
        <taxon>Hexapoda</taxon>
        <taxon>Insecta</taxon>
        <taxon>Pterygota</taxon>
        <taxon>Neoptera</taxon>
        <taxon>Endopterygota</taxon>
        <taxon>Lepidoptera</taxon>
        <taxon>Glossata</taxon>
        <taxon>Ditrysia</taxon>
        <taxon>Papilionoidea</taxon>
        <taxon>Nymphalidae</taxon>
        <taxon>Satyrinae</taxon>
        <taxon>Satyrini</taxon>
        <taxon>Parargina</taxon>
        <taxon>Pararge</taxon>
    </lineage>
</organism>
<feature type="non-terminal residue" evidence="2">
    <location>
        <position position="80"/>
    </location>
</feature>
<proteinExistence type="predicted"/>
<feature type="region of interest" description="Disordered" evidence="1">
    <location>
        <begin position="1"/>
        <end position="33"/>
    </location>
</feature>
<name>S4P334_9NEOP</name>
<evidence type="ECO:0000313" key="2">
    <source>
        <dbReference type="EMBL" id="JAA85921.1"/>
    </source>
</evidence>
<dbReference type="SUPFAM" id="SSF57501">
    <property type="entry name" value="Cystine-knot cytokines"/>
    <property type="match status" value="1"/>
</dbReference>
<reference evidence="2" key="2">
    <citation type="submission" date="2013-05" db="EMBL/GenBank/DDBJ databases">
        <authorList>
            <person name="Carter J.-M."/>
            <person name="Baker S.C."/>
            <person name="Pink R."/>
            <person name="Carter D.R.F."/>
            <person name="Collins A."/>
            <person name="Tomlin J."/>
            <person name="Gibbs M."/>
            <person name="Breuker C.J."/>
        </authorList>
    </citation>
    <scope>NUCLEOTIDE SEQUENCE</scope>
    <source>
        <tissue evidence="2">Ovary</tissue>
    </source>
</reference>
<feature type="compositionally biased region" description="Basic and acidic residues" evidence="1">
    <location>
        <begin position="20"/>
        <end position="29"/>
    </location>
</feature>
<dbReference type="Gene3D" id="2.10.90.10">
    <property type="entry name" value="Cystine-knot cytokines"/>
    <property type="match status" value="1"/>
</dbReference>